<dbReference type="Proteomes" id="UP001231189">
    <property type="component" value="Unassembled WGS sequence"/>
</dbReference>
<evidence type="ECO:0008006" key="4">
    <source>
        <dbReference type="Google" id="ProtNLM"/>
    </source>
</evidence>
<evidence type="ECO:0000256" key="1">
    <source>
        <dbReference type="SAM" id="MobiDB-lite"/>
    </source>
</evidence>
<keyword evidence="3" id="KW-1185">Reference proteome</keyword>
<reference evidence="2" key="1">
    <citation type="submission" date="2023-07" db="EMBL/GenBank/DDBJ databases">
        <title>A chromosome-level genome assembly of Lolium multiflorum.</title>
        <authorList>
            <person name="Chen Y."/>
            <person name="Copetti D."/>
            <person name="Kolliker R."/>
            <person name="Studer B."/>
        </authorList>
    </citation>
    <scope>NUCLEOTIDE SEQUENCE</scope>
    <source>
        <strain evidence="2">02402/16</strain>
        <tissue evidence="2">Leaf</tissue>
    </source>
</reference>
<feature type="compositionally biased region" description="Basic residues" evidence="1">
    <location>
        <begin position="219"/>
        <end position="234"/>
    </location>
</feature>
<comment type="caution">
    <text evidence="2">The sequence shown here is derived from an EMBL/GenBank/DDBJ whole genome shotgun (WGS) entry which is preliminary data.</text>
</comment>
<accession>A0AAD8VCN0</accession>
<name>A0AAD8VCN0_LOLMU</name>
<feature type="region of interest" description="Disordered" evidence="1">
    <location>
        <begin position="213"/>
        <end position="234"/>
    </location>
</feature>
<evidence type="ECO:0000313" key="3">
    <source>
        <dbReference type="Proteomes" id="UP001231189"/>
    </source>
</evidence>
<dbReference type="EMBL" id="JAUUTY010000428">
    <property type="protein sequence ID" value="KAK1601459.1"/>
    <property type="molecule type" value="Genomic_DNA"/>
</dbReference>
<dbReference type="AlphaFoldDB" id="A0AAD8VCN0"/>
<sequence length="234" mass="26723">MGLVTMFTCLPCGKLIEQSNTFDQRRGETVSEYIQRFRTVRNRCYSVRLSEKEAVELAVAGLSAPLRDVTFQAEYNSLAHMVQKLTAYEQRHPELYQDKYKRVALIETDEDEDSAGDQEVAVAEWTRGAKPVSCKWVKQPGPVKGLSHQMKILKSEKKKIDITDQGGVLMDSATPKSARVQRPEMWKKPRERVHMHVWEARHVTAVKIQQTLETEARPPKKVAASRRKRCGDIG</sequence>
<evidence type="ECO:0000313" key="2">
    <source>
        <dbReference type="EMBL" id="KAK1601459.1"/>
    </source>
</evidence>
<gene>
    <name evidence="2" type="ORF">QYE76_027137</name>
</gene>
<protein>
    <recommendedName>
        <fullName evidence="4">Retrotransposon gag domain-containing protein</fullName>
    </recommendedName>
</protein>
<proteinExistence type="predicted"/>
<organism evidence="2 3">
    <name type="scientific">Lolium multiflorum</name>
    <name type="common">Italian ryegrass</name>
    <name type="synonym">Lolium perenne subsp. multiflorum</name>
    <dbReference type="NCBI Taxonomy" id="4521"/>
    <lineage>
        <taxon>Eukaryota</taxon>
        <taxon>Viridiplantae</taxon>
        <taxon>Streptophyta</taxon>
        <taxon>Embryophyta</taxon>
        <taxon>Tracheophyta</taxon>
        <taxon>Spermatophyta</taxon>
        <taxon>Magnoliopsida</taxon>
        <taxon>Liliopsida</taxon>
        <taxon>Poales</taxon>
        <taxon>Poaceae</taxon>
        <taxon>BOP clade</taxon>
        <taxon>Pooideae</taxon>
        <taxon>Poodae</taxon>
        <taxon>Poeae</taxon>
        <taxon>Poeae Chloroplast Group 2 (Poeae type)</taxon>
        <taxon>Loliodinae</taxon>
        <taxon>Loliinae</taxon>
        <taxon>Lolium</taxon>
    </lineage>
</organism>